<dbReference type="Proteomes" id="UP000568877">
    <property type="component" value="Unassembled WGS sequence"/>
</dbReference>
<accession>A0A6V8PPV9</accession>
<sequence length="82" mass="9280">MALMIFQYWGMVNGLIRTLFNKISIVLKTMKEIGQVTRGQNSNILLLYNLTFYDGFPLLILAKIKKIFVAIGATKISELANI</sequence>
<protein>
    <submittedName>
        <fullName evidence="1">Uncharacterized protein</fullName>
    </submittedName>
</protein>
<organism evidence="1 2">
    <name type="scientific">Candidatus Hakubella thermalkaliphila</name>
    <dbReference type="NCBI Taxonomy" id="2754717"/>
    <lineage>
        <taxon>Bacteria</taxon>
        <taxon>Bacillati</taxon>
        <taxon>Actinomycetota</taxon>
        <taxon>Actinomycetota incertae sedis</taxon>
        <taxon>Candidatus Hakubellales</taxon>
        <taxon>Candidatus Hakubellaceae</taxon>
        <taxon>Candidatus Hakubella</taxon>
    </lineage>
</organism>
<proteinExistence type="predicted"/>
<evidence type="ECO:0000313" key="1">
    <source>
        <dbReference type="EMBL" id="GFP34100.1"/>
    </source>
</evidence>
<gene>
    <name evidence="1" type="ORF">HKBW3S42_02440</name>
</gene>
<reference evidence="1 2" key="1">
    <citation type="journal article" date="2020" name="Front. Microbiol.">
        <title>Single-cell genomics of novel Actinobacteria with the Wood-Ljungdahl pathway discovered in a serpentinizing system.</title>
        <authorList>
            <person name="Merino N."/>
            <person name="Kawai M."/>
            <person name="Boyd E.S."/>
            <person name="Colman D.R."/>
            <person name="McGlynn S.E."/>
            <person name="Nealson K.H."/>
            <person name="Kurokawa K."/>
            <person name="Hongoh Y."/>
        </authorList>
    </citation>
    <scope>NUCLEOTIDE SEQUENCE [LARGE SCALE GENOMIC DNA]</scope>
    <source>
        <strain evidence="1 2">S42</strain>
    </source>
</reference>
<name>A0A6V8PPV9_9ACTN</name>
<comment type="caution">
    <text evidence="1">The sequence shown here is derived from an EMBL/GenBank/DDBJ whole genome shotgun (WGS) entry which is preliminary data.</text>
</comment>
<evidence type="ECO:0000313" key="2">
    <source>
        <dbReference type="Proteomes" id="UP000568877"/>
    </source>
</evidence>
<dbReference type="AlphaFoldDB" id="A0A6V8PPV9"/>
<dbReference type="EMBL" id="BLSA01000947">
    <property type="protein sequence ID" value="GFP34100.1"/>
    <property type="molecule type" value="Genomic_DNA"/>
</dbReference>